<dbReference type="GO" id="GO:0006281">
    <property type="term" value="P:DNA repair"/>
    <property type="evidence" value="ECO:0007669"/>
    <property type="project" value="TreeGrafter"/>
</dbReference>
<protein>
    <recommendedName>
        <fullName evidence="3">Helicase ATP-binding domain-containing protein</fullName>
    </recommendedName>
</protein>
<dbReference type="GO" id="GO:0005524">
    <property type="term" value="F:ATP binding"/>
    <property type="evidence" value="ECO:0007669"/>
    <property type="project" value="InterPro"/>
</dbReference>
<evidence type="ECO:0000256" key="1">
    <source>
        <dbReference type="ARBA" id="ARBA00022801"/>
    </source>
</evidence>
<organism evidence="4">
    <name type="scientific">viral metagenome</name>
    <dbReference type="NCBI Taxonomy" id="1070528"/>
    <lineage>
        <taxon>unclassified sequences</taxon>
        <taxon>metagenomes</taxon>
        <taxon>organismal metagenomes</taxon>
    </lineage>
</organism>
<name>A0A6C0ATG8_9ZZZZ</name>
<dbReference type="PROSITE" id="PS00690">
    <property type="entry name" value="DEAH_ATP_HELICASE"/>
    <property type="match status" value="1"/>
</dbReference>
<feature type="region of interest" description="Disordered" evidence="2">
    <location>
        <begin position="1"/>
        <end position="46"/>
    </location>
</feature>
<sequence>MDKIGNIENLFPIQRKSPATRKTFQYKMGPKPDIPADEDKKEPKPTIITKSDKYNNVDRSLLLGKLNKKNAKLVGIVEKAPTQTTIDTPSYAMYSIEKPREIFINGETSDALLQKETPENKETITDETEPIIDEDEQDQLIVTKKQTQNIVFEGSPEQETQTYSEIENKELQLTKDDSQNISDDKEEKETIESMDADADSEPVFTKKKSKTVNKDKIVLDMIETNIAENEVLPEEIHDSLQPISMDNIQIQGAPISLRIPMDREKIDIPLSPYYLENRKMFISKLNPLFSKYREEIINSEDSISCSTTQDSTEFDLLTHQKIVREYLNLYSPYRGLLLYHGLGSGKTCTSIAIAEGMKSDKPVIVMTPASLKQNFYSELKKCGDDMYKKNQHWDFISSYDLHNTEEPIHQDASTHSVHMLDYNEVRTIADNLAIPFDFVKAKKGLWLMDVNNTEHNYSLFTSDQQSHLDQQLDHMIRHKYRSINYNGLTKKTFERLIEGNKNPFDNAVVIVDEAHNFVSRIVNKLKQTKSISYQLYNLLMSAQNVRIVFLSGTPIINYPNEIGIMFNILRGYIYTWEVPLKSTTSKKLTTATILNLFDKHDMTIHDFVDYSRNVLRITRNPFGFVNKHSSEAKAKTNATEKNKPKNPKPNNKTKKVKKTNDTMSGGYGTGKMFQTYKGVQYDEQGNISNEDFIQNVVAILQENNVSVTENKIVLHKYTALPDKRDEFNDHFINVKDQSIENKNLFQRRILGLTSYFRSAQEELLPSLVMTPDDKPYHIIYCPMSGHQYGIYEKIRNEEAEQEKKRKKRKSKKEQDELYEIAGTYRIFSRAACNFTFPDEIERPMPSVDEDKVLNENMLDNNDLSIIQEVNTFGSIDIDDAQENNSIVEPESYMQRIERSLELLSQTDEENNTSKYLRGTSLESLSPKFYRLLNTLLNQEYIGLHLIYSNFRTLEGIGIIRLILLANGFAEFKLSKSQNQWVINTPDEDLGKPRFVLYTGTESAEEKELIRNIYNGSWDLIPPSLASSLREQHDNNRYGEIIKIFMITASGAEGINLRNTRYVHIVEPYWHNVRLDQVLGRARRICSHQDLPLEHRTVQTFLYIATLSEEQKTSKDTIGLRIRDTSRFNDEIPVTTDESLYETAMTKQNINNDILHAVKEAAVDCQVYASTSKNKHPIVCYGYGKVESNAFGTHPSFEDDAREKGNAQDKRVEVVYRKVTLNGEDYMWNEDTSELYQIEHYNEVKDNPNLPLQAFGRLVQKNNKYIIEKM</sequence>
<dbReference type="GO" id="GO:0043596">
    <property type="term" value="C:nuclear replication fork"/>
    <property type="evidence" value="ECO:0007669"/>
    <property type="project" value="TreeGrafter"/>
</dbReference>
<proteinExistence type="predicted"/>
<dbReference type="Pfam" id="PF04851">
    <property type="entry name" value="ResIII"/>
    <property type="match status" value="1"/>
</dbReference>
<dbReference type="AlphaFoldDB" id="A0A6C0ATG8"/>
<accession>A0A6C0ATG8</accession>
<feature type="region of interest" description="Disordered" evidence="2">
    <location>
        <begin position="174"/>
        <end position="199"/>
    </location>
</feature>
<dbReference type="Gene3D" id="3.40.50.10810">
    <property type="entry name" value="Tandem AAA-ATPase domain"/>
    <property type="match status" value="2"/>
</dbReference>
<evidence type="ECO:0000256" key="2">
    <source>
        <dbReference type="SAM" id="MobiDB-lite"/>
    </source>
</evidence>
<dbReference type="InterPro" id="IPR027417">
    <property type="entry name" value="P-loop_NTPase"/>
</dbReference>
<dbReference type="GO" id="GO:0003677">
    <property type="term" value="F:DNA binding"/>
    <property type="evidence" value="ECO:0007669"/>
    <property type="project" value="InterPro"/>
</dbReference>
<dbReference type="Gene3D" id="3.40.50.300">
    <property type="entry name" value="P-loop containing nucleotide triphosphate hydrolases"/>
    <property type="match status" value="1"/>
</dbReference>
<dbReference type="InterPro" id="IPR002464">
    <property type="entry name" value="DNA/RNA_helicase_DEAH_CS"/>
</dbReference>
<dbReference type="SUPFAM" id="SSF52540">
    <property type="entry name" value="P-loop containing nucleoside triphosphate hydrolases"/>
    <property type="match status" value="2"/>
</dbReference>
<dbReference type="InterPro" id="IPR014001">
    <property type="entry name" value="Helicase_ATP-bd"/>
</dbReference>
<evidence type="ECO:0000313" key="4">
    <source>
        <dbReference type="EMBL" id="QHS83209.1"/>
    </source>
</evidence>
<keyword evidence="1" id="KW-0378">Hydrolase</keyword>
<reference evidence="4" key="1">
    <citation type="journal article" date="2020" name="Nature">
        <title>Giant virus diversity and host interactions through global metagenomics.</title>
        <authorList>
            <person name="Schulz F."/>
            <person name="Roux S."/>
            <person name="Paez-Espino D."/>
            <person name="Jungbluth S."/>
            <person name="Walsh D.A."/>
            <person name="Denef V.J."/>
            <person name="McMahon K.D."/>
            <person name="Konstantinidis K.T."/>
            <person name="Eloe-Fadrosh E.A."/>
            <person name="Kyrpides N.C."/>
            <person name="Woyke T."/>
        </authorList>
    </citation>
    <scope>NUCLEOTIDE SEQUENCE</scope>
    <source>
        <strain evidence="4">GVMAG-S-ERX555943-30</strain>
    </source>
</reference>
<feature type="compositionally biased region" description="Basic and acidic residues" evidence="2">
    <location>
        <begin position="37"/>
        <end position="46"/>
    </location>
</feature>
<feature type="region of interest" description="Disordered" evidence="2">
    <location>
        <begin position="628"/>
        <end position="664"/>
    </location>
</feature>
<dbReference type="InterPro" id="IPR006935">
    <property type="entry name" value="Helicase/UvrB_N"/>
</dbReference>
<dbReference type="SMART" id="SM00487">
    <property type="entry name" value="DEXDc"/>
    <property type="match status" value="1"/>
</dbReference>
<feature type="compositionally biased region" description="Basic and acidic residues" evidence="2">
    <location>
        <begin position="628"/>
        <end position="643"/>
    </location>
</feature>
<dbReference type="PANTHER" id="PTHR45766">
    <property type="entry name" value="DNA ANNEALING HELICASE AND ENDONUCLEASE ZRANB3 FAMILY MEMBER"/>
    <property type="match status" value="1"/>
</dbReference>
<feature type="domain" description="Helicase ATP-binding" evidence="3">
    <location>
        <begin position="312"/>
        <end position="591"/>
    </location>
</feature>
<dbReference type="InterPro" id="IPR038718">
    <property type="entry name" value="SNF2-like_sf"/>
</dbReference>
<dbReference type="EMBL" id="MN738750">
    <property type="protein sequence ID" value="QHS83209.1"/>
    <property type="molecule type" value="Genomic_DNA"/>
</dbReference>
<dbReference type="GO" id="GO:0016787">
    <property type="term" value="F:hydrolase activity"/>
    <property type="evidence" value="ECO:0007669"/>
    <property type="project" value="UniProtKB-KW"/>
</dbReference>
<dbReference type="GO" id="GO:0031297">
    <property type="term" value="P:replication fork processing"/>
    <property type="evidence" value="ECO:0007669"/>
    <property type="project" value="TreeGrafter"/>
</dbReference>
<feature type="compositionally biased region" description="Basic and acidic residues" evidence="2">
    <location>
        <begin position="174"/>
        <end position="191"/>
    </location>
</feature>
<evidence type="ECO:0000259" key="3">
    <source>
        <dbReference type="SMART" id="SM00487"/>
    </source>
</evidence>
<dbReference type="PANTHER" id="PTHR45766:SF6">
    <property type="entry name" value="SWI_SNF-RELATED MATRIX-ASSOCIATED ACTIN-DEPENDENT REGULATOR OF CHROMATIN SUBFAMILY A-LIKE PROTEIN 1"/>
    <property type="match status" value="1"/>
</dbReference>